<dbReference type="Proteomes" id="UP000799118">
    <property type="component" value="Unassembled WGS sequence"/>
</dbReference>
<protein>
    <recommendedName>
        <fullName evidence="1">F-box domain-containing protein</fullName>
    </recommendedName>
</protein>
<dbReference type="AlphaFoldDB" id="A0A6A4GGV9"/>
<dbReference type="OrthoDB" id="2950161at2759"/>
<dbReference type="Gene3D" id="1.20.1280.50">
    <property type="match status" value="1"/>
</dbReference>
<keyword evidence="3" id="KW-1185">Reference proteome</keyword>
<evidence type="ECO:0000313" key="2">
    <source>
        <dbReference type="EMBL" id="KAE9384751.1"/>
    </source>
</evidence>
<dbReference type="InterPro" id="IPR001810">
    <property type="entry name" value="F-box_dom"/>
</dbReference>
<dbReference type="Pfam" id="PF12937">
    <property type="entry name" value="F-box-like"/>
    <property type="match status" value="1"/>
</dbReference>
<name>A0A6A4GGV9_9AGAR</name>
<organism evidence="2 3">
    <name type="scientific">Gymnopus androsaceus JB14</name>
    <dbReference type="NCBI Taxonomy" id="1447944"/>
    <lineage>
        <taxon>Eukaryota</taxon>
        <taxon>Fungi</taxon>
        <taxon>Dikarya</taxon>
        <taxon>Basidiomycota</taxon>
        <taxon>Agaricomycotina</taxon>
        <taxon>Agaricomycetes</taxon>
        <taxon>Agaricomycetidae</taxon>
        <taxon>Agaricales</taxon>
        <taxon>Marasmiineae</taxon>
        <taxon>Omphalotaceae</taxon>
        <taxon>Gymnopus</taxon>
    </lineage>
</organism>
<accession>A0A6A4GGV9</accession>
<reference evidence="2" key="1">
    <citation type="journal article" date="2019" name="Environ. Microbiol.">
        <title>Fungal ecological strategies reflected in gene transcription - a case study of two litter decomposers.</title>
        <authorList>
            <person name="Barbi F."/>
            <person name="Kohler A."/>
            <person name="Barry K."/>
            <person name="Baskaran P."/>
            <person name="Daum C."/>
            <person name="Fauchery L."/>
            <person name="Ihrmark K."/>
            <person name="Kuo A."/>
            <person name="LaButti K."/>
            <person name="Lipzen A."/>
            <person name="Morin E."/>
            <person name="Grigoriev I.V."/>
            <person name="Henrissat B."/>
            <person name="Lindahl B."/>
            <person name="Martin F."/>
        </authorList>
    </citation>
    <scope>NUCLEOTIDE SEQUENCE</scope>
    <source>
        <strain evidence="2">JB14</strain>
    </source>
</reference>
<gene>
    <name evidence="2" type="ORF">BT96DRAFT_633165</name>
</gene>
<feature type="domain" description="F-box" evidence="1">
    <location>
        <begin position="4"/>
        <end position="43"/>
    </location>
</feature>
<proteinExistence type="predicted"/>
<dbReference type="EMBL" id="ML770087">
    <property type="protein sequence ID" value="KAE9384751.1"/>
    <property type="molecule type" value="Genomic_DNA"/>
</dbReference>
<evidence type="ECO:0000259" key="1">
    <source>
        <dbReference type="Pfam" id="PF12937"/>
    </source>
</evidence>
<dbReference type="InterPro" id="IPR036047">
    <property type="entry name" value="F-box-like_dom_sf"/>
</dbReference>
<sequence>MSTNLPSELLNLIFEFLSDTPAALKACSLVSRTWHAAAATFLFSSLSLLCSIDQPNPDLTHSKLKRQLGLAYGVLPVYRKRFLMHKTNTHCICNRYKDRTAQAFYYSGASSAHITCNVAELTLKFCTSNGSSEAVYHGPHSLQLYPDANISSLLRLVDELSFPHLRFLTYRLCASGALLFRILGAFQWDSLLRW</sequence>
<dbReference type="SUPFAM" id="SSF81383">
    <property type="entry name" value="F-box domain"/>
    <property type="match status" value="1"/>
</dbReference>
<evidence type="ECO:0000313" key="3">
    <source>
        <dbReference type="Proteomes" id="UP000799118"/>
    </source>
</evidence>